<dbReference type="InterPro" id="IPR000821">
    <property type="entry name" value="Ala_racemase"/>
</dbReference>
<evidence type="ECO:0000313" key="5">
    <source>
        <dbReference type="EMBL" id="SVA37726.1"/>
    </source>
</evidence>
<dbReference type="PROSITE" id="PS00395">
    <property type="entry name" value="ALANINE_RACEMASE"/>
    <property type="match status" value="1"/>
</dbReference>
<evidence type="ECO:0000256" key="1">
    <source>
        <dbReference type="ARBA" id="ARBA00001933"/>
    </source>
</evidence>
<dbReference type="FunFam" id="3.20.20.10:FF:000002">
    <property type="entry name" value="Alanine racemase"/>
    <property type="match status" value="1"/>
</dbReference>
<dbReference type="InterPro" id="IPR009006">
    <property type="entry name" value="Ala_racemase/Decarboxylase_C"/>
</dbReference>
<dbReference type="GO" id="GO:0030170">
    <property type="term" value="F:pyridoxal phosphate binding"/>
    <property type="evidence" value="ECO:0007669"/>
    <property type="project" value="TreeGrafter"/>
</dbReference>
<dbReference type="InterPro" id="IPR011079">
    <property type="entry name" value="Ala_racemase_C"/>
</dbReference>
<dbReference type="EMBL" id="UINC01008380">
    <property type="protein sequence ID" value="SVA37726.1"/>
    <property type="molecule type" value="Genomic_DNA"/>
</dbReference>
<dbReference type="GO" id="GO:0030632">
    <property type="term" value="P:D-alanine biosynthetic process"/>
    <property type="evidence" value="ECO:0007669"/>
    <property type="project" value="TreeGrafter"/>
</dbReference>
<dbReference type="SUPFAM" id="SSF51419">
    <property type="entry name" value="PLP-binding barrel"/>
    <property type="match status" value="1"/>
</dbReference>
<accession>A0A381VBH5</accession>
<reference evidence="5" key="1">
    <citation type="submission" date="2018-05" db="EMBL/GenBank/DDBJ databases">
        <authorList>
            <person name="Lanie J.A."/>
            <person name="Ng W.-L."/>
            <person name="Kazmierczak K.M."/>
            <person name="Andrzejewski T.M."/>
            <person name="Davidsen T.M."/>
            <person name="Wayne K.J."/>
            <person name="Tettelin H."/>
            <person name="Glass J.I."/>
            <person name="Rusch D."/>
            <person name="Podicherti R."/>
            <person name="Tsui H.-C.T."/>
            <person name="Winkler M.E."/>
        </authorList>
    </citation>
    <scope>NUCLEOTIDE SEQUENCE</scope>
</reference>
<dbReference type="Pfam" id="PF00842">
    <property type="entry name" value="Ala_racemase_C"/>
    <property type="match status" value="1"/>
</dbReference>
<sequence length="352" mass="38620">MQNYLTIKKMVGAAKVMAVVKANAYGHGAVPIAHVLSDVGVLGFCVALAKEAEELIAADISEPILHLGRISASSIDLYQSGQVRCSINSVEDINILEEYGSEKAPFIAHLKIDTGMGRLGIKMDNDHSILQKLAESKSIRVEAVYSHFATADENDTQYRDWQLDQFRKVIKLANDILPDTNYFHIANSAGILNCPESHFNMVRPGISLYGVSPMGMPHNKLKPVMKMKAPVILLKKMKAGDSVGYNRLYIAEKNETIAILQAGYADGIPTDFSNSGGVELNGCIYPIIGKVSMDLIAINCGEDTINEGDEAVIWGGDHENNQLEYISKKYSKIPYEFLTGVSARVKRNLINE</sequence>
<dbReference type="InterPro" id="IPR020622">
    <property type="entry name" value="Ala_racemase_pyridoxalP-BS"/>
</dbReference>
<protein>
    <recommendedName>
        <fullName evidence="4">Alanine racemase C-terminal domain-containing protein</fullName>
    </recommendedName>
</protein>
<dbReference type="AlphaFoldDB" id="A0A381VBH5"/>
<organism evidence="5">
    <name type="scientific">marine metagenome</name>
    <dbReference type="NCBI Taxonomy" id="408172"/>
    <lineage>
        <taxon>unclassified sequences</taxon>
        <taxon>metagenomes</taxon>
        <taxon>ecological metagenomes</taxon>
    </lineage>
</organism>
<evidence type="ECO:0000259" key="4">
    <source>
        <dbReference type="SMART" id="SM01005"/>
    </source>
</evidence>
<dbReference type="GO" id="GO:0008784">
    <property type="term" value="F:alanine racemase activity"/>
    <property type="evidence" value="ECO:0007669"/>
    <property type="project" value="InterPro"/>
</dbReference>
<evidence type="ECO:0000256" key="2">
    <source>
        <dbReference type="ARBA" id="ARBA00022898"/>
    </source>
</evidence>
<dbReference type="SMART" id="SM01005">
    <property type="entry name" value="Ala_racemase_C"/>
    <property type="match status" value="1"/>
</dbReference>
<keyword evidence="3" id="KW-0413">Isomerase</keyword>
<proteinExistence type="inferred from homology"/>
<keyword evidence="2" id="KW-0663">Pyridoxal phosphate</keyword>
<dbReference type="InterPro" id="IPR001608">
    <property type="entry name" value="Ala_racemase_N"/>
</dbReference>
<dbReference type="InterPro" id="IPR029066">
    <property type="entry name" value="PLP-binding_barrel"/>
</dbReference>
<comment type="cofactor">
    <cofactor evidence="1">
        <name>pyridoxal 5'-phosphate</name>
        <dbReference type="ChEBI" id="CHEBI:597326"/>
    </cofactor>
</comment>
<dbReference type="NCBIfam" id="TIGR00492">
    <property type="entry name" value="alr"/>
    <property type="match status" value="1"/>
</dbReference>
<dbReference type="CDD" id="cd00430">
    <property type="entry name" value="PLPDE_III_AR"/>
    <property type="match status" value="1"/>
</dbReference>
<evidence type="ECO:0000256" key="3">
    <source>
        <dbReference type="ARBA" id="ARBA00023235"/>
    </source>
</evidence>
<dbReference type="PANTHER" id="PTHR30511:SF0">
    <property type="entry name" value="ALANINE RACEMASE, CATABOLIC-RELATED"/>
    <property type="match status" value="1"/>
</dbReference>
<dbReference type="PANTHER" id="PTHR30511">
    <property type="entry name" value="ALANINE RACEMASE"/>
    <property type="match status" value="1"/>
</dbReference>
<dbReference type="Gene3D" id="2.40.37.10">
    <property type="entry name" value="Lyase, Ornithine Decarboxylase, Chain A, domain 1"/>
    <property type="match status" value="1"/>
</dbReference>
<name>A0A381VBH5_9ZZZZ</name>
<dbReference type="Pfam" id="PF01168">
    <property type="entry name" value="Ala_racemase_N"/>
    <property type="match status" value="1"/>
</dbReference>
<feature type="domain" description="Alanine racemase C-terminal" evidence="4">
    <location>
        <begin position="224"/>
        <end position="350"/>
    </location>
</feature>
<dbReference type="Gene3D" id="3.20.20.10">
    <property type="entry name" value="Alanine racemase"/>
    <property type="match status" value="1"/>
</dbReference>
<dbReference type="HAMAP" id="MF_01201">
    <property type="entry name" value="Ala_racemase"/>
    <property type="match status" value="1"/>
</dbReference>
<gene>
    <name evidence="5" type="ORF">METZ01_LOCUS90580</name>
</gene>
<dbReference type="GO" id="GO:0005829">
    <property type="term" value="C:cytosol"/>
    <property type="evidence" value="ECO:0007669"/>
    <property type="project" value="TreeGrafter"/>
</dbReference>
<dbReference type="SUPFAM" id="SSF50621">
    <property type="entry name" value="Alanine racemase C-terminal domain-like"/>
    <property type="match status" value="1"/>
</dbReference>
<dbReference type="PRINTS" id="PR00992">
    <property type="entry name" value="ALARACEMASE"/>
</dbReference>